<comment type="caution">
    <text evidence="3">The sequence shown here is derived from an EMBL/GenBank/DDBJ whole genome shotgun (WGS) entry which is preliminary data.</text>
</comment>
<keyword evidence="4" id="KW-1185">Reference proteome</keyword>
<dbReference type="Gene3D" id="3.40.50.720">
    <property type="entry name" value="NAD(P)-binding Rossmann-like Domain"/>
    <property type="match status" value="1"/>
</dbReference>
<organism evidence="3 4">
    <name type="scientific">Pieris brassicae</name>
    <name type="common">White butterfly</name>
    <name type="synonym">Large white butterfly</name>
    <dbReference type="NCBI Taxonomy" id="7116"/>
    <lineage>
        <taxon>Eukaryota</taxon>
        <taxon>Metazoa</taxon>
        <taxon>Ecdysozoa</taxon>
        <taxon>Arthropoda</taxon>
        <taxon>Hexapoda</taxon>
        <taxon>Insecta</taxon>
        <taxon>Pterygota</taxon>
        <taxon>Neoptera</taxon>
        <taxon>Endopterygota</taxon>
        <taxon>Lepidoptera</taxon>
        <taxon>Glossata</taxon>
        <taxon>Ditrysia</taxon>
        <taxon>Papilionoidea</taxon>
        <taxon>Pieridae</taxon>
        <taxon>Pierinae</taxon>
        <taxon>Pieris</taxon>
    </lineage>
</organism>
<keyword evidence="2" id="KW-0812">Transmembrane</keyword>
<evidence type="ECO:0000256" key="1">
    <source>
        <dbReference type="ARBA" id="ARBA00023002"/>
    </source>
</evidence>
<accession>A0A9P0X9P8</accession>
<dbReference type="Proteomes" id="UP001152562">
    <property type="component" value="Unassembled WGS sequence"/>
</dbReference>
<dbReference type="InterPro" id="IPR036291">
    <property type="entry name" value="NAD(P)-bd_dom_sf"/>
</dbReference>
<gene>
    <name evidence="3" type="ORF">PIBRA_LOCUS4298</name>
</gene>
<dbReference type="AlphaFoldDB" id="A0A9P0X9P8"/>
<reference evidence="3" key="1">
    <citation type="submission" date="2022-05" db="EMBL/GenBank/DDBJ databases">
        <authorList>
            <person name="Okamura Y."/>
        </authorList>
    </citation>
    <scope>NUCLEOTIDE SEQUENCE</scope>
</reference>
<protein>
    <submittedName>
        <fullName evidence="3">Uncharacterized protein</fullName>
    </submittedName>
</protein>
<keyword evidence="1" id="KW-0560">Oxidoreductase</keyword>
<sequence>MFTVILWFIIFIFAIIICSALGILIYKIIFEPKAGICACQTRLDGKIVIVTGGNSGIGFETAKDLAKRGAKVIIADVQNSDKTVDEIVKATGNTEVEYARLDLASFASIKIFTEDIKRRYNHIDILVNNAGIGSINKHFTEDGINTVMQINYFGPFLLTLRLLDTLAASKSSRIIIVASAAHYYAKFDIDDIIGVKETSFSTLYANSKLCNVLWMKALSKRLPKNITVNSVHPGIVKTKIFDNFLLSSVILFVIDIFFKSSEQGAQTSIHLCASSKLEGSSGNHYADCKVKTISRYGRDEELVEKVWTTTTALLEKYLSD</sequence>
<name>A0A9P0X9P8_PIEBR</name>
<dbReference type="Pfam" id="PF00106">
    <property type="entry name" value="adh_short"/>
    <property type="match status" value="1"/>
</dbReference>
<dbReference type="SUPFAM" id="SSF51735">
    <property type="entry name" value="NAD(P)-binding Rossmann-fold domains"/>
    <property type="match status" value="1"/>
</dbReference>
<evidence type="ECO:0000256" key="2">
    <source>
        <dbReference type="SAM" id="Phobius"/>
    </source>
</evidence>
<dbReference type="CDD" id="cd05327">
    <property type="entry name" value="retinol-DH_like_SDR_c_like"/>
    <property type="match status" value="1"/>
</dbReference>
<evidence type="ECO:0000313" key="3">
    <source>
        <dbReference type="EMBL" id="CAH4023705.1"/>
    </source>
</evidence>
<dbReference type="GO" id="GO:0016491">
    <property type="term" value="F:oxidoreductase activity"/>
    <property type="evidence" value="ECO:0007669"/>
    <property type="project" value="UniProtKB-KW"/>
</dbReference>
<dbReference type="PRINTS" id="PR00081">
    <property type="entry name" value="GDHRDH"/>
</dbReference>
<feature type="transmembrane region" description="Helical" evidence="2">
    <location>
        <begin position="6"/>
        <end position="26"/>
    </location>
</feature>
<proteinExistence type="predicted"/>
<dbReference type="EMBL" id="CALOZG010000004">
    <property type="protein sequence ID" value="CAH4023705.1"/>
    <property type="molecule type" value="Genomic_DNA"/>
</dbReference>
<keyword evidence="2" id="KW-0472">Membrane</keyword>
<dbReference type="InterPro" id="IPR002347">
    <property type="entry name" value="SDR_fam"/>
</dbReference>
<keyword evidence="2" id="KW-1133">Transmembrane helix</keyword>
<dbReference type="PANTHER" id="PTHR43157:SF31">
    <property type="entry name" value="PHOSPHATIDYLINOSITOL-GLYCAN BIOSYNTHESIS CLASS F PROTEIN"/>
    <property type="match status" value="1"/>
</dbReference>
<evidence type="ECO:0000313" key="4">
    <source>
        <dbReference type="Proteomes" id="UP001152562"/>
    </source>
</evidence>
<dbReference type="PANTHER" id="PTHR43157">
    <property type="entry name" value="PHOSPHATIDYLINOSITOL-GLYCAN BIOSYNTHESIS CLASS F PROTEIN-RELATED"/>
    <property type="match status" value="1"/>
</dbReference>